<dbReference type="EMBL" id="JAPFFI010000022">
    <property type="protein sequence ID" value="KAJ6329711.1"/>
    <property type="molecule type" value="Genomic_DNA"/>
</dbReference>
<comment type="caution">
    <text evidence="2">The sequence shown here is derived from an EMBL/GenBank/DDBJ whole genome shotgun (WGS) entry which is preliminary data.</text>
</comment>
<name>A0ABQ9AB08_9ROSI</name>
<proteinExistence type="predicted"/>
<evidence type="ECO:0000259" key="1">
    <source>
        <dbReference type="Pfam" id="PF12552"/>
    </source>
</evidence>
<dbReference type="PANTHER" id="PTHR46634">
    <property type="entry name" value="M REDUCTASE II SUBUNIT GAMMA, PUTATIVE (DUF3741)-RELATED"/>
    <property type="match status" value="1"/>
</dbReference>
<dbReference type="InterPro" id="IPR022212">
    <property type="entry name" value="DUF3741"/>
</dbReference>
<gene>
    <name evidence="2" type="ORF">OIU77_011224</name>
</gene>
<sequence>MALVRHKFMEAKCLSVDEKGCQSREFQDALEVLSSNKDLFLKFLQESNSFFSPHLHDLQSMSPSPKTKCIIVLRPSKVDVNETFAGSRKKSDKLTKKQSHTGQAIIWEKSNLGYSSAYSNQMIDEYDVERTKIVVLKPSHRKIHDIKALVSSPSPPPPPKMLCCELFYDEPEDFEGQESREVAKEITRNIHPIATSNHPTYSSSHLIAA</sequence>
<accession>A0ABQ9AB08</accession>
<reference evidence="2" key="1">
    <citation type="submission" date="2022-10" db="EMBL/GenBank/DDBJ databases">
        <authorList>
            <person name="Hyden B.L."/>
            <person name="Feng K."/>
            <person name="Yates T."/>
            <person name="Jawdy S."/>
            <person name="Smart L.B."/>
            <person name="Muchero W."/>
        </authorList>
    </citation>
    <scope>NUCLEOTIDE SEQUENCE</scope>
    <source>
        <tissue evidence="2">Shoot tip</tissue>
    </source>
</reference>
<reference evidence="2" key="2">
    <citation type="journal article" date="2023" name="Int. J. Mol. Sci.">
        <title>De Novo Assembly and Annotation of 11 Diverse Shrub Willow (Salix) Genomes Reveals Novel Gene Organization in Sex-Linked Regions.</title>
        <authorList>
            <person name="Hyden B."/>
            <person name="Feng K."/>
            <person name="Yates T.B."/>
            <person name="Jawdy S."/>
            <person name="Cereghino C."/>
            <person name="Smart L.B."/>
            <person name="Muchero W."/>
        </authorList>
    </citation>
    <scope>NUCLEOTIDE SEQUENCE</scope>
    <source>
        <tissue evidence="2">Shoot tip</tissue>
    </source>
</reference>
<feature type="domain" description="DUF3741" evidence="1">
    <location>
        <begin position="5"/>
        <end position="49"/>
    </location>
</feature>
<dbReference type="Pfam" id="PF12552">
    <property type="entry name" value="DUF3741"/>
    <property type="match status" value="1"/>
</dbReference>
<dbReference type="Proteomes" id="UP001141253">
    <property type="component" value="Chromosome 14"/>
</dbReference>
<dbReference type="PANTHER" id="PTHR46634:SF3">
    <property type="entry name" value="M REDUCTASE II SUBUNIT GAMMA, PUTATIVE (DUF3741)-RELATED"/>
    <property type="match status" value="1"/>
</dbReference>
<organism evidence="2 3">
    <name type="scientific">Salix suchowensis</name>
    <dbReference type="NCBI Taxonomy" id="1278906"/>
    <lineage>
        <taxon>Eukaryota</taxon>
        <taxon>Viridiplantae</taxon>
        <taxon>Streptophyta</taxon>
        <taxon>Embryophyta</taxon>
        <taxon>Tracheophyta</taxon>
        <taxon>Spermatophyta</taxon>
        <taxon>Magnoliopsida</taxon>
        <taxon>eudicotyledons</taxon>
        <taxon>Gunneridae</taxon>
        <taxon>Pentapetalae</taxon>
        <taxon>rosids</taxon>
        <taxon>fabids</taxon>
        <taxon>Malpighiales</taxon>
        <taxon>Salicaceae</taxon>
        <taxon>Saliceae</taxon>
        <taxon>Salix</taxon>
    </lineage>
</organism>
<evidence type="ECO:0000313" key="3">
    <source>
        <dbReference type="Proteomes" id="UP001141253"/>
    </source>
</evidence>
<protein>
    <recommendedName>
        <fullName evidence="1">DUF3741 domain-containing protein</fullName>
    </recommendedName>
</protein>
<evidence type="ECO:0000313" key="2">
    <source>
        <dbReference type="EMBL" id="KAJ6329711.1"/>
    </source>
</evidence>
<keyword evidence="3" id="KW-1185">Reference proteome</keyword>